<evidence type="ECO:0000313" key="7">
    <source>
        <dbReference type="Proteomes" id="UP000297245"/>
    </source>
</evidence>
<proteinExistence type="inferred from homology"/>
<dbReference type="Pfam" id="PF10186">
    <property type="entry name" value="ATG14"/>
    <property type="match status" value="1"/>
</dbReference>
<keyword evidence="7" id="KW-1185">Reference proteome</keyword>
<feature type="coiled-coil region" evidence="4">
    <location>
        <begin position="541"/>
        <end position="610"/>
    </location>
</feature>
<organism evidence="6 7">
    <name type="scientific">Dendrothele bispora (strain CBS 962.96)</name>
    <dbReference type="NCBI Taxonomy" id="1314807"/>
    <lineage>
        <taxon>Eukaryota</taxon>
        <taxon>Fungi</taxon>
        <taxon>Dikarya</taxon>
        <taxon>Basidiomycota</taxon>
        <taxon>Agaricomycotina</taxon>
        <taxon>Agaricomycetes</taxon>
        <taxon>Agaricomycetidae</taxon>
        <taxon>Agaricales</taxon>
        <taxon>Agaricales incertae sedis</taxon>
        <taxon>Dendrothele</taxon>
    </lineage>
</organism>
<dbReference type="PANTHER" id="PTHR15157:SF5">
    <property type="entry name" value="UV RADIATION RESISTANCE-ASSOCIATED GENE PROTEIN"/>
    <property type="match status" value="1"/>
</dbReference>
<evidence type="ECO:0000256" key="5">
    <source>
        <dbReference type="SAM" id="MobiDB-lite"/>
    </source>
</evidence>
<evidence type="ECO:0000256" key="1">
    <source>
        <dbReference type="ARBA" id="ARBA00009574"/>
    </source>
</evidence>
<evidence type="ECO:0000256" key="4">
    <source>
        <dbReference type="SAM" id="Coils"/>
    </source>
</evidence>
<dbReference type="Proteomes" id="UP000297245">
    <property type="component" value="Unassembled WGS sequence"/>
</dbReference>
<evidence type="ECO:0000256" key="3">
    <source>
        <dbReference type="ARBA" id="ARBA00023054"/>
    </source>
</evidence>
<feature type="region of interest" description="Disordered" evidence="5">
    <location>
        <begin position="77"/>
        <end position="131"/>
    </location>
</feature>
<dbReference type="EMBL" id="ML179326">
    <property type="protein sequence ID" value="THU90759.1"/>
    <property type="molecule type" value="Genomic_DNA"/>
</dbReference>
<feature type="region of interest" description="Disordered" evidence="5">
    <location>
        <begin position="773"/>
        <end position="838"/>
    </location>
</feature>
<evidence type="ECO:0000313" key="6">
    <source>
        <dbReference type="EMBL" id="THU90759.1"/>
    </source>
</evidence>
<dbReference type="InterPro" id="IPR018791">
    <property type="entry name" value="UV_resistance/autophagy_Atg14"/>
</dbReference>
<dbReference type="GO" id="GO:0000149">
    <property type="term" value="F:SNARE binding"/>
    <property type="evidence" value="ECO:0007669"/>
    <property type="project" value="TreeGrafter"/>
</dbReference>
<feature type="compositionally biased region" description="Low complexity" evidence="5">
    <location>
        <begin position="208"/>
        <end position="217"/>
    </location>
</feature>
<feature type="compositionally biased region" description="Basic and acidic residues" evidence="5">
    <location>
        <begin position="92"/>
        <end position="120"/>
    </location>
</feature>
<dbReference type="PANTHER" id="PTHR15157">
    <property type="entry name" value="UV RADIATION RESISTANCE-ASSOCIATED GENE PROTEIN"/>
    <property type="match status" value="1"/>
</dbReference>
<name>A0A4S8LN65_DENBC</name>
<evidence type="ECO:0000256" key="2">
    <source>
        <dbReference type="ARBA" id="ARBA00013807"/>
    </source>
</evidence>
<dbReference type="GO" id="GO:0032991">
    <property type="term" value="C:protein-containing complex"/>
    <property type="evidence" value="ECO:0007669"/>
    <property type="project" value="UniProtKB-ARBA"/>
</dbReference>
<dbReference type="OrthoDB" id="72772at2759"/>
<feature type="compositionally biased region" description="Polar residues" evidence="5">
    <location>
        <begin position="952"/>
        <end position="962"/>
    </location>
</feature>
<gene>
    <name evidence="6" type="ORF">K435DRAFT_864021</name>
</gene>
<feature type="compositionally biased region" description="Low complexity" evidence="5">
    <location>
        <begin position="274"/>
        <end position="283"/>
    </location>
</feature>
<accession>A0A4S8LN65</accession>
<keyword evidence="3 4" id="KW-0175">Coiled coil</keyword>
<feature type="region of interest" description="Disordered" evidence="5">
    <location>
        <begin position="422"/>
        <end position="447"/>
    </location>
</feature>
<sequence length="968" mass="107446">MSDTLTPPTVPFLDALDTEGLVQYRIRHVTSIQVRNLTPFPVRDSLTAALSKPTEQRELVNHGHVSDDLDASLSLKRTRRTSTHSISTLRSLRSDDGETLNERGRRRTDSKVNFQEEKRPRASSSTARTAPTIRPHRVRTTSLVSSLFAPHHSSQDSIDYRFSVSPDDHSQTTLEKIIQSRLVETFVGIIVTPARADVVSTPPPTSPQSPRFQTSTPPLSPKSPRAIVKSRETKNTTPVSTDKLKNSRHESWSSSKSTVDLPIPGSNGPSRSVPTTQKPKTQPSPSPLNTSHTTTSTLKSPSASELWPDYISPIHRASTNPLFPIDPRSEMSCTDISGHRFKVVLWAKIRNNHHASGVVNGKGKDKDKGKSESSPLDEWQILEEWEVDLKNLKSLPDDLAATSQLPSNTLLLTLDPPGRQFYIPSHFSRHRPPSPTTGYASDPESDLRKVKQTGIESFAENVRLASAKRRHRRGTKHETLDDDDLARSSGWQDLFKLVTLQSLVIDTERSLAEIIRSVNDSIIGDTHAKLKREICQRESRIAELRANCDSVELKSENLREQIRFHRQQLLERQRRILSAQEQDDKLLQYRAEVEEDVQDERSRLESLRVLFVPTRTALISALAYIYPIELLSPPDLLYTILDVPLPIPLTSNDPAPPLSLSNHKDINEETVATSLGYAGQVVQLLAAYLGRGLIYPVTCIGSRSLIRDNISAMVGPRMFPLFSKGVDTYRFEYAVFLLNKNIEMLMAEYELRALDIRHTLPNLKNLLLSLTDGSEIPSGPPRRPSSPISSLSGLESPRAGSPVQEADRPETPTAAVQNDFPGESTPPASGSTTPTAISMDTVKRSRFLTLPPLSGFLRVRYPSSLPVLTRNTDASETVAVEQENGEAHNQAVLESNSDLQDADGEDEMDRRTIRSLRHNPDAGPESQEGKRQVENSSSPQVDAEEKDAKVDTSATTTSLGSRFEVDSS</sequence>
<feature type="region of interest" description="Disordered" evidence="5">
    <location>
        <begin position="355"/>
        <end position="377"/>
    </location>
</feature>
<feature type="region of interest" description="Disordered" evidence="5">
    <location>
        <begin position="875"/>
        <end position="968"/>
    </location>
</feature>
<dbReference type="GO" id="GO:0000323">
    <property type="term" value="C:lytic vacuole"/>
    <property type="evidence" value="ECO:0007669"/>
    <property type="project" value="TreeGrafter"/>
</dbReference>
<feature type="compositionally biased region" description="Polar residues" evidence="5">
    <location>
        <begin position="288"/>
        <end position="303"/>
    </location>
</feature>
<dbReference type="GO" id="GO:0005768">
    <property type="term" value="C:endosome"/>
    <property type="evidence" value="ECO:0007669"/>
    <property type="project" value="TreeGrafter"/>
</dbReference>
<feature type="compositionally biased region" description="Basic and acidic residues" evidence="5">
    <location>
        <begin position="362"/>
        <end position="371"/>
    </location>
</feature>
<dbReference type="GO" id="GO:0035493">
    <property type="term" value="P:SNARE complex assembly"/>
    <property type="evidence" value="ECO:0007669"/>
    <property type="project" value="TreeGrafter"/>
</dbReference>
<dbReference type="AlphaFoldDB" id="A0A4S8LN65"/>
<reference evidence="6 7" key="1">
    <citation type="journal article" date="2019" name="Nat. Ecol. Evol.">
        <title>Megaphylogeny resolves global patterns of mushroom evolution.</title>
        <authorList>
            <person name="Varga T."/>
            <person name="Krizsan K."/>
            <person name="Foldi C."/>
            <person name="Dima B."/>
            <person name="Sanchez-Garcia M."/>
            <person name="Sanchez-Ramirez S."/>
            <person name="Szollosi G.J."/>
            <person name="Szarkandi J.G."/>
            <person name="Papp V."/>
            <person name="Albert L."/>
            <person name="Andreopoulos W."/>
            <person name="Angelini C."/>
            <person name="Antonin V."/>
            <person name="Barry K.W."/>
            <person name="Bougher N.L."/>
            <person name="Buchanan P."/>
            <person name="Buyck B."/>
            <person name="Bense V."/>
            <person name="Catcheside P."/>
            <person name="Chovatia M."/>
            <person name="Cooper J."/>
            <person name="Damon W."/>
            <person name="Desjardin D."/>
            <person name="Finy P."/>
            <person name="Geml J."/>
            <person name="Haridas S."/>
            <person name="Hughes K."/>
            <person name="Justo A."/>
            <person name="Karasinski D."/>
            <person name="Kautmanova I."/>
            <person name="Kiss B."/>
            <person name="Kocsube S."/>
            <person name="Kotiranta H."/>
            <person name="LaButti K.M."/>
            <person name="Lechner B.E."/>
            <person name="Liimatainen K."/>
            <person name="Lipzen A."/>
            <person name="Lukacs Z."/>
            <person name="Mihaltcheva S."/>
            <person name="Morgado L.N."/>
            <person name="Niskanen T."/>
            <person name="Noordeloos M.E."/>
            <person name="Ohm R.A."/>
            <person name="Ortiz-Santana B."/>
            <person name="Ovrebo C."/>
            <person name="Racz N."/>
            <person name="Riley R."/>
            <person name="Savchenko A."/>
            <person name="Shiryaev A."/>
            <person name="Soop K."/>
            <person name="Spirin V."/>
            <person name="Szebenyi C."/>
            <person name="Tomsovsky M."/>
            <person name="Tulloss R.E."/>
            <person name="Uehling J."/>
            <person name="Grigoriev I.V."/>
            <person name="Vagvolgyi C."/>
            <person name="Papp T."/>
            <person name="Martin F.M."/>
            <person name="Miettinen O."/>
            <person name="Hibbett D.S."/>
            <person name="Nagy L.G."/>
        </authorList>
    </citation>
    <scope>NUCLEOTIDE SEQUENCE [LARGE SCALE GENOMIC DNA]</scope>
    <source>
        <strain evidence="6 7">CBS 962.96</strain>
    </source>
</reference>
<feature type="region of interest" description="Disordered" evidence="5">
    <location>
        <begin position="197"/>
        <end position="304"/>
    </location>
</feature>
<feature type="compositionally biased region" description="Low complexity" evidence="5">
    <location>
        <begin position="821"/>
        <end position="838"/>
    </location>
</feature>
<feature type="compositionally biased region" description="Basic and acidic residues" evidence="5">
    <location>
        <begin position="242"/>
        <end position="251"/>
    </location>
</feature>
<comment type="similarity">
    <text evidence="1">Belongs to the ATG14 family.</text>
</comment>
<feature type="compositionally biased region" description="Low complexity" evidence="5">
    <location>
        <begin position="785"/>
        <end position="797"/>
    </location>
</feature>
<protein>
    <recommendedName>
        <fullName evidence="2">Autophagy-related protein 14</fullName>
    </recommendedName>
</protein>